<name>A0A9X2ETT9_9GAMM</name>
<evidence type="ECO:0000256" key="1">
    <source>
        <dbReference type="SAM" id="SignalP"/>
    </source>
</evidence>
<dbReference type="Proteomes" id="UP001139028">
    <property type="component" value="Unassembled WGS sequence"/>
</dbReference>
<dbReference type="EMBL" id="JALBWM010000075">
    <property type="protein sequence ID" value="MCO1335691.1"/>
    <property type="molecule type" value="Genomic_DNA"/>
</dbReference>
<sequence>MNRCTFFCSSIVAIIALTIGTSSNTTASTDNSNSQISLSFGDVIDIAQVDDITITDPTPGQNAVGIDEFCVAGTGFSNFSITFESVDGVFDPAFIMTDGNINVPYSVGFDNGLNGSFHLIGPRIPFQGNLISAQYCDDNQENVRFAVTILSGVWQYPPVSHGGPYHDTLMITVASE</sequence>
<evidence type="ECO:0008006" key="4">
    <source>
        <dbReference type="Google" id="ProtNLM"/>
    </source>
</evidence>
<protein>
    <recommendedName>
        <fullName evidence="4">Spore coat protein U (SCPU) domain-containing protein</fullName>
    </recommendedName>
</protein>
<proteinExistence type="predicted"/>
<keyword evidence="3" id="KW-1185">Reference proteome</keyword>
<gene>
    <name evidence="2" type="ORF">MO867_15245</name>
</gene>
<feature type="chain" id="PRO_5040720133" description="Spore coat protein U (SCPU) domain-containing protein" evidence="1">
    <location>
        <begin position="28"/>
        <end position="176"/>
    </location>
</feature>
<reference evidence="2" key="1">
    <citation type="journal article" date="2022" name="Arch. Microbiol.">
        <title>Microbulbifer okhotskensis sp. nov., isolated from a deep bottom sediment of the Okhotsk Sea.</title>
        <authorList>
            <person name="Romanenko L."/>
            <person name="Kurilenko V."/>
            <person name="Otstavnykh N."/>
            <person name="Velansky P."/>
            <person name="Isaeva M."/>
            <person name="Mikhailov V."/>
        </authorList>
    </citation>
    <scope>NUCLEOTIDE SEQUENCE</scope>
    <source>
        <strain evidence="2">OS29</strain>
    </source>
</reference>
<comment type="caution">
    <text evidence="2">The sequence shown here is derived from an EMBL/GenBank/DDBJ whole genome shotgun (WGS) entry which is preliminary data.</text>
</comment>
<accession>A0A9X2ETT9</accession>
<organism evidence="2 3">
    <name type="scientific">Microbulbifer okhotskensis</name>
    <dbReference type="NCBI Taxonomy" id="2926617"/>
    <lineage>
        <taxon>Bacteria</taxon>
        <taxon>Pseudomonadati</taxon>
        <taxon>Pseudomonadota</taxon>
        <taxon>Gammaproteobacteria</taxon>
        <taxon>Cellvibrionales</taxon>
        <taxon>Microbulbiferaceae</taxon>
        <taxon>Microbulbifer</taxon>
    </lineage>
</organism>
<dbReference type="RefSeq" id="WP_252470657.1">
    <property type="nucleotide sequence ID" value="NZ_JALBWM010000075.1"/>
</dbReference>
<dbReference type="AlphaFoldDB" id="A0A9X2ETT9"/>
<feature type="signal peptide" evidence="1">
    <location>
        <begin position="1"/>
        <end position="27"/>
    </location>
</feature>
<evidence type="ECO:0000313" key="2">
    <source>
        <dbReference type="EMBL" id="MCO1335691.1"/>
    </source>
</evidence>
<keyword evidence="1" id="KW-0732">Signal</keyword>
<evidence type="ECO:0000313" key="3">
    <source>
        <dbReference type="Proteomes" id="UP001139028"/>
    </source>
</evidence>